<evidence type="ECO:0000313" key="2">
    <source>
        <dbReference type="Proteomes" id="UP000235220"/>
    </source>
</evidence>
<dbReference type="RefSeq" id="XP_018831808.1">
    <property type="nucleotide sequence ID" value="XM_018976263.1"/>
</dbReference>
<dbReference type="InterPro" id="IPR013103">
    <property type="entry name" value="RVT_2"/>
</dbReference>
<dbReference type="Gramene" id="Jr05_04080_p1">
    <property type="protein sequence ID" value="cds.Jr05_04080_p1"/>
    <property type="gene ID" value="Jr05_04080"/>
</dbReference>
<dbReference type="KEGG" id="jre:108999369"/>
<proteinExistence type="predicted"/>
<dbReference type="AlphaFoldDB" id="A0A2I4FJI5"/>
<dbReference type="OrthoDB" id="414945at2759"/>
<name>A0A2I4FJI5_JUGRE</name>
<evidence type="ECO:0000313" key="3">
    <source>
        <dbReference type="RefSeq" id="XP_018831808.1"/>
    </source>
</evidence>
<gene>
    <name evidence="3" type="primary">LOC108999369</name>
</gene>
<protein>
    <submittedName>
        <fullName evidence="3">Uncharacterized mitochondrial protein AtMg00810-like</fullName>
    </submittedName>
</protein>
<dbReference type="SUPFAM" id="SSF56672">
    <property type="entry name" value="DNA/RNA polymerases"/>
    <property type="match status" value="1"/>
</dbReference>
<reference evidence="3" key="1">
    <citation type="submission" date="2025-08" db="UniProtKB">
        <authorList>
            <consortium name="RefSeq"/>
        </authorList>
    </citation>
    <scope>IDENTIFICATION</scope>
    <source>
        <tissue evidence="3">Leaves</tissue>
    </source>
</reference>
<dbReference type="GeneID" id="108999369"/>
<dbReference type="CDD" id="cd09272">
    <property type="entry name" value="RNase_HI_RT_Ty1"/>
    <property type="match status" value="1"/>
</dbReference>
<dbReference type="STRING" id="51240.A0A2I4FJI5"/>
<accession>A0A2I4FJI5</accession>
<sequence length="391" mass="44741">MELPPGYHSKGESTTKGKLVCKLHKSLYGLKQASRQWHSRFSEALSIGFQPSKSDYSLFTRNNEDGFIALLVYVDDIVIGNSNIKEIDKVKAHLHSQFRIKDLGILKFFFGLEIARSATGIHLCERKYYLEILEDARLLGCKPASTPIETNHKLSHSATDSLNDPSSYRRLVGRLMYLTITRPDITYVVGILNQFMDRPSEVHMQATHRILRYVKGSIGQGILFSSQCDLQLKAFSDSNWAAYLETRRSITGFCVFIGNSLVSWKSKKQETISCSSAEAEYRALAHTSFGVYFWLSLVLSGFKRGWRMLYDRKMLRPRRQADVPEDELFRGDGNYAMARALNRMTEFLQQNFRPSQGDSSRGVQVGCPYERFLTYRTPAFTGEEDPMRARR</sequence>
<keyword evidence="2" id="KW-1185">Reference proteome</keyword>
<organism evidence="2 3">
    <name type="scientific">Juglans regia</name>
    <name type="common">English walnut</name>
    <dbReference type="NCBI Taxonomy" id="51240"/>
    <lineage>
        <taxon>Eukaryota</taxon>
        <taxon>Viridiplantae</taxon>
        <taxon>Streptophyta</taxon>
        <taxon>Embryophyta</taxon>
        <taxon>Tracheophyta</taxon>
        <taxon>Spermatophyta</taxon>
        <taxon>Magnoliopsida</taxon>
        <taxon>eudicotyledons</taxon>
        <taxon>Gunneridae</taxon>
        <taxon>Pentapetalae</taxon>
        <taxon>rosids</taxon>
        <taxon>fabids</taxon>
        <taxon>Fagales</taxon>
        <taxon>Juglandaceae</taxon>
        <taxon>Juglans</taxon>
    </lineage>
</organism>
<evidence type="ECO:0000259" key="1">
    <source>
        <dbReference type="Pfam" id="PF07727"/>
    </source>
</evidence>
<dbReference type="PANTHER" id="PTHR11439:SF498">
    <property type="entry name" value="DNAK FAMILY PROTEIN"/>
    <property type="match status" value="1"/>
</dbReference>
<dbReference type="Proteomes" id="UP000235220">
    <property type="component" value="Chromosome 5"/>
</dbReference>
<feature type="domain" description="Reverse transcriptase Ty1/copia-type" evidence="1">
    <location>
        <begin position="3"/>
        <end position="149"/>
    </location>
</feature>
<dbReference type="Pfam" id="PF07727">
    <property type="entry name" value="RVT_2"/>
    <property type="match status" value="1"/>
</dbReference>
<dbReference type="PANTHER" id="PTHR11439">
    <property type="entry name" value="GAG-POL-RELATED RETROTRANSPOSON"/>
    <property type="match status" value="1"/>
</dbReference>
<dbReference type="InterPro" id="IPR043502">
    <property type="entry name" value="DNA/RNA_pol_sf"/>
</dbReference>